<protein>
    <submittedName>
        <fullName evidence="2">Uncharacterized protein</fullName>
    </submittedName>
</protein>
<dbReference type="EMBL" id="KK207704">
    <property type="protein sequence ID" value="EZF56965.1"/>
    <property type="molecule type" value="Genomic_DNA"/>
</dbReference>
<evidence type="ECO:0000313" key="2">
    <source>
        <dbReference type="EMBL" id="EZF56965.1"/>
    </source>
</evidence>
<proteinExistence type="predicted"/>
<dbReference type="AlphaFoldDB" id="A0A022WEY1"/>
<feature type="region of interest" description="Disordered" evidence="1">
    <location>
        <begin position="1"/>
        <end position="53"/>
    </location>
</feature>
<reference evidence="2" key="1">
    <citation type="submission" date="2014-02" db="EMBL/GenBank/DDBJ databases">
        <title>The Genome Sequence of Trichophyton rubrum (morphotype fischeri) CBS 288.86.</title>
        <authorList>
            <consortium name="The Broad Institute Genomics Platform"/>
            <person name="Cuomo C.A."/>
            <person name="White T.C."/>
            <person name="Graser Y."/>
            <person name="Martinez-Rossi N."/>
            <person name="Heitman J."/>
            <person name="Young S.K."/>
            <person name="Zeng Q."/>
            <person name="Gargeya S."/>
            <person name="Abouelleil A."/>
            <person name="Alvarado L."/>
            <person name="Chapman S.B."/>
            <person name="Gainer-Dewar J."/>
            <person name="Goldberg J."/>
            <person name="Griggs A."/>
            <person name="Gujja S."/>
            <person name="Hansen M."/>
            <person name="Howarth C."/>
            <person name="Imamovic A."/>
            <person name="Larimer J."/>
            <person name="Martinez D."/>
            <person name="Murphy C."/>
            <person name="Pearson M.D."/>
            <person name="Persinoti G."/>
            <person name="Poon T."/>
            <person name="Priest M."/>
            <person name="Roberts A.D."/>
            <person name="Saif S."/>
            <person name="Shea T.D."/>
            <person name="Sykes S.N."/>
            <person name="Wortman J."/>
            <person name="Nusbaum C."/>
            <person name="Birren B."/>
        </authorList>
    </citation>
    <scope>NUCLEOTIDE SEQUENCE [LARGE SCALE GENOMIC DNA]</scope>
    <source>
        <strain evidence="2">CBS 288.86</strain>
    </source>
</reference>
<name>A0A022WEY1_TRIRU</name>
<evidence type="ECO:0000256" key="1">
    <source>
        <dbReference type="SAM" id="MobiDB-lite"/>
    </source>
</evidence>
<gene>
    <name evidence="2" type="ORF">H103_00700</name>
</gene>
<accession>A0A022WEY1</accession>
<sequence length="104" mass="11722">MTSRLSACPEDLTTWEMQPMRPDKGPEERKKDLSHETASRGKPTRPDQSRHVRVAPSARFRVVSIQLGTCTQVTPRCGWCSRYPIPVSRSVLALPVAGWRAQVH</sequence>
<dbReference type="Proteomes" id="UP000023758">
    <property type="component" value="Unassembled WGS sequence"/>
</dbReference>
<dbReference type="HOGENOM" id="CLU_2251967_0_0_1"/>
<organism evidence="2">
    <name type="scientific">Trichophyton rubrum CBS 288.86</name>
    <dbReference type="NCBI Taxonomy" id="1215330"/>
    <lineage>
        <taxon>Eukaryota</taxon>
        <taxon>Fungi</taxon>
        <taxon>Dikarya</taxon>
        <taxon>Ascomycota</taxon>
        <taxon>Pezizomycotina</taxon>
        <taxon>Eurotiomycetes</taxon>
        <taxon>Eurotiomycetidae</taxon>
        <taxon>Onygenales</taxon>
        <taxon>Arthrodermataceae</taxon>
        <taxon>Trichophyton</taxon>
    </lineage>
</organism>
<feature type="compositionally biased region" description="Basic and acidic residues" evidence="1">
    <location>
        <begin position="21"/>
        <end position="50"/>
    </location>
</feature>